<dbReference type="EMBL" id="JAULSN010000003">
    <property type="protein sequence ID" value="KAK3376225.1"/>
    <property type="molecule type" value="Genomic_DNA"/>
</dbReference>
<comment type="caution">
    <text evidence="4">The sequence shown here is derived from an EMBL/GenBank/DDBJ whole genome shotgun (WGS) entry which is preliminary data.</text>
</comment>
<dbReference type="SUPFAM" id="SSF51735">
    <property type="entry name" value="NAD(P)-binding Rossmann-fold domains"/>
    <property type="match status" value="1"/>
</dbReference>
<dbReference type="InterPro" id="IPR011032">
    <property type="entry name" value="GroES-like_sf"/>
</dbReference>
<reference evidence="4" key="2">
    <citation type="submission" date="2023-06" db="EMBL/GenBank/DDBJ databases">
        <authorList>
            <consortium name="Lawrence Berkeley National Laboratory"/>
            <person name="Haridas S."/>
            <person name="Hensen N."/>
            <person name="Bonometti L."/>
            <person name="Westerberg I."/>
            <person name="Brannstrom I.O."/>
            <person name="Guillou S."/>
            <person name="Cros-Aarteil S."/>
            <person name="Calhoun S."/>
            <person name="Kuo A."/>
            <person name="Mondo S."/>
            <person name="Pangilinan J."/>
            <person name="Riley R."/>
            <person name="Labutti K."/>
            <person name="Andreopoulos B."/>
            <person name="Lipzen A."/>
            <person name="Chen C."/>
            <person name="Yanf M."/>
            <person name="Daum C."/>
            <person name="Ng V."/>
            <person name="Clum A."/>
            <person name="Steindorff A."/>
            <person name="Ohm R."/>
            <person name="Martin F."/>
            <person name="Silar P."/>
            <person name="Natvig D."/>
            <person name="Lalanne C."/>
            <person name="Gautier V."/>
            <person name="Ament-Velasquez S.L."/>
            <person name="Kruys A."/>
            <person name="Hutchinson M.I."/>
            <person name="Powell A.J."/>
            <person name="Barry K."/>
            <person name="Miller A.N."/>
            <person name="Grigoriev I.V."/>
            <person name="Debuchy R."/>
            <person name="Gladieux P."/>
            <person name="Thoren M.H."/>
            <person name="Johannesson H."/>
        </authorList>
    </citation>
    <scope>NUCLEOTIDE SEQUENCE</scope>
    <source>
        <strain evidence="4">CBS 958.72</strain>
    </source>
</reference>
<keyword evidence="2" id="KW-0560">Oxidoreductase</keyword>
<evidence type="ECO:0000256" key="1">
    <source>
        <dbReference type="ARBA" id="ARBA00008072"/>
    </source>
</evidence>
<dbReference type="CDD" id="cd08249">
    <property type="entry name" value="enoyl_reductase_like"/>
    <property type="match status" value="1"/>
</dbReference>
<comment type="similarity">
    <text evidence="1">Belongs to the zinc-containing alcohol dehydrogenase family.</text>
</comment>
<evidence type="ECO:0000313" key="5">
    <source>
        <dbReference type="Proteomes" id="UP001287356"/>
    </source>
</evidence>
<reference evidence="4" key="1">
    <citation type="journal article" date="2023" name="Mol. Phylogenet. Evol.">
        <title>Genome-scale phylogeny and comparative genomics of the fungal order Sordariales.</title>
        <authorList>
            <person name="Hensen N."/>
            <person name="Bonometti L."/>
            <person name="Westerberg I."/>
            <person name="Brannstrom I.O."/>
            <person name="Guillou S."/>
            <person name="Cros-Aarteil S."/>
            <person name="Calhoun S."/>
            <person name="Haridas S."/>
            <person name="Kuo A."/>
            <person name="Mondo S."/>
            <person name="Pangilinan J."/>
            <person name="Riley R."/>
            <person name="LaButti K."/>
            <person name="Andreopoulos B."/>
            <person name="Lipzen A."/>
            <person name="Chen C."/>
            <person name="Yan M."/>
            <person name="Daum C."/>
            <person name="Ng V."/>
            <person name="Clum A."/>
            <person name="Steindorff A."/>
            <person name="Ohm R.A."/>
            <person name="Martin F."/>
            <person name="Silar P."/>
            <person name="Natvig D.O."/>
            <person name="Lalanne C."/>
            <person name="Gautier V."/>
            <person name="Ament-Velasquez S.L."/>
            <person name="Kruys A."/>
            <person name="Hutchinson M.I."/>
            <person name="Powell A.J."/>
            <person name="Barry K."/>
            <person name="Miller A.N."/>
            <person name="Grigoriev I.V."/>
            <person name="Debuchy R."/>
            <person name="Gladieux P."/>
            <person name="Hiltunen Thoren M."/>
            <person name="Johannesson H."/>
        </authorList>
    </citation>
    <scope>NUCLEOTIDE SEQUENCE</scope>
    <source>
        <strain evidence="4">CBS 958.72</strain>
    </source>
</reference>
<dbReference type="InterPro" id="IPR047122">
    <property type="entry name" value="Trans-enoyl_RdTase-like"/>
</dbReference>
<evidence type="ECO:0000256" key="2">
    <source>
        <dbReference type="ARBA" id="ARBA00023002"/>
    </source>
</evidence>
<dbReference type="SUPFAM" id="SSF50129">
    <property type="entry name" value="GroES-like"/>
    <property type="match status" value="1"/>
</dbReference>
<proteinExistence type="inferred from homology"/>
<name>A0AAE0KHC2_9PEZI</name>
<dbReference type="Pfam" id="PF08240">
    <property type="entry name" value="ADH_N"/>
    <property type="match status" value="1"/>
</dbReference>
<evidence type="ECO:0000259" key="3">
    <source>
        <dbReference type="SMART" id="SM00829"/>
    </source>
</evidence>
<dbReference type="SMART" id="SM00829">
    <property type="entry name" value="PKS_ER"/>
    <property type="match status" value="1"/>
</dbReference>
<dbReference type="Gene3D" id="3.40.50.720">
    <property type="entry name" value="NAD(P)-binding Rossmann-like Domain"/>
    <property type="match status" value="1"/>
</dbReference>
<feature type="domain" description="Enoyl reductase (ER)" evidence="3">
    <location>
        <begin position="14"/>
        <end position="337"/>
    </location>
</feature>
<sequence>MAPKNTAAFLPEAKSTLTIAEKPYPTVGNGEIIVKVAAAAINPMDWFIQLLGAQLFPWLQYPYTPGSDVAGTVEEVGAGVAAFKPGDRVLGLAAGFESRAGGFQTYSAIPASLASSLPANLAFTDAAVLPLGLATAAAGLYQKDHLALTHPTLDSPQPTGKTLLIWAGASSVGSNAIQLAVASGYAVFTTASPKNFEYCQALGAARVFDYHSATVGAELLAAFEGTTCAGGFAIQRGCEETVFDVVLRSEGAKVVACAMPVPPTKPDGIKASFIFAGTIKDNEVGPMIYNQYLPAALAAGKYQCAPPPKVVGHGLEKVQVGYDVGKKGGISAEKLVVTL</sequence>
<dbReference type="GO" id="GO:0016651">
    <property type="term" value="F:oxidoreductase activity, acting on NAD(P)H"/>
    <property type="evidence" value="ECO:0007669"/>
    <property type="project" value="InterPro"/>
</dbReference>
<evidence type="ECO:0000313" key="4">
    <source>
        <dbReference type="EMBL" id="KAK3376225.1"/>
    </source>
</evidence>
<protein>
    <submittedName>
        <fullName evidence="4">Chaperonin 10-like protein</fullName>
    </submittedName>
</protein>
<dbReference type="PANTHER" id="PTHR45348">
    <property type="entry name" value="HYPOTHETICAL OXIDOREDUCTASE (EUROFUNG)"/>
    <property type="match status" value="1"/>
</dbReference>
<gene>
    <name evidence="4" type="ORF">B0T24DRAFT_591905</name>
</gene>
<dbReference type="Gene3D" id="3.90.180.10">
    <property type="entry name" value="Medium-chain alcohol dehydrogenases, catalytic domain"/>
    <property type="match status" value="1"/>
</dbReference>
<accession>A0AAE0KHC2</accession>
<dbReference type="InterPro" id="IPR036291">
    <property type="entry name" value="NAD(P)-bd_dom_sf"/>
</dbReference>
<organism evidence="4 5">
    <name type="scientific">Lasiosphaeria ovina</name>
    <dbReference type="NCBI Taxonomy" id="92902"/>
    <lineage>
        <taxon>Eukaryota</taxon>
        <taxon>Fungi</taxon>
        <taxon>Dikarya</taxon>
        <taxon>Ascomycota</taxon>
        <taxon>Pezizomycotina</taxon>
        <taxon>Sordariomycetes</taxon>
        <taxon>Sordariomycetidae</taxon>
        <taxon>Sordariales</taxon>
        <taxon>Lasiosphaeriaceae</taxon>
        <taxon>Lasiosphaeria</taxon>
    </lineage>
</organism>
<dbReference type="InterPro" id="IPR020843">
    <property type="entry name" value="ER"/>
</dbReference>
<keyword evidence="5" id="KW-1185">Reference proteome</keyword>
<dbReference type="PANTHER" id="PTHR45348:SF2">
    <property type="entry name" value="ZINC-TYPE ALCOHOL DEHYDROGENASE-LIKE PROTEIN C2E1P3.01"/>
    <property type="match status" value="1"/>
</dbReference>
<dbReference type="InterPro" id="IPR013154">
    <property type="entry name" value="ADH-like_N"/>
</dbReference>
<dbReference type="Proteomes" id="UP001287356">
    <property type="component" value="Unassembled WGS sequence"/>
</dbReference>
<dbReference type="AlphaFoldDB" id="A0AAE0KHC2"/>